<feature type="compositionally biased region" description="Polar residues" evidence="1">
    <location>
        <begin position="94"/>
        <end position="113"/>
    </location>
</feature>
<dbReference type="Proteomes" id="UP000887540">
    <property type="component" value="Unplaced"/>
</dbReference>
<evidence type="ECO:0000313" key="3">
    <source>
        <dbReference type="WBParaSite" id="ACRNAN_scaffold15463.g27749.t1"/>
    </source>
</evidence>
<protein>
    <submittedName>
        <fullName evidence="3">Uncharacterized protein</fullName>
    </submittedName>
</protein>
<organism evidence="2 3">
    <name type="scientific">Acrobeloides nanus</name>
    <dbReference type="NCBI Taxonomy" id="290746"/>
    <lineage>
        <taxon>Eukaryota</taxon>
        <taxon>Metazoa</taxon>
        <taxon>Ecdysozoa</taxon>
        <taxon>Nematoda</taxon>
        <taxon>Chromadorea</taxon>
        <taxon>Rhabditida</taxon>
        <taxon>Tylenchina</taxon>
        <taxon>Cephalobomorpha</taxon>
        <taxon>Cephaloboidea</taxon>
        <taxon>Cephalobidae</taxon>
        <taxon>Acrobeloides</taxon>
    </lineage>
</organism>
<feature type="region of interest" description="Disordered" evidence="1">
    <location>
        <begin position="94"/>
        <end position="123"/>
    </location>
</feature>
<evidence type="ECO:0000313" key="2">
    <source>
        <dbReference type="Proteomes" id="UP000887540"/>
    </source>
</evidence>
<name>A0A914CXW6_9BILA</name>
<keyword evidence="2" id="KW-1185">Reference proteome</keyword>
<reference evidence="3" key="1">
    <citation type="submission" date="2022-11" db="UniProtKB">
        <authorList>
            <consortium name="WormBaseParasite"/>
        </authorList>
    </citation>
    <scope>IDENTIFICATION</scope>
</reference>
<sequence length="200" mass="22094">MNAFMKASENSSIDLGISLPASKKSATSFKVLSRSLTGTYFGKGIGPKPSTAPAGYENISMTQQRTKTYVPRVGVASSMKMNRSPVRAQSLANHYHNQSQEEPSISELNSNVPKRSKSASVDYGRHTMNSSSYKVLEFLHCGPVETTLDISWLCSNKIAILVNLSDVEMAKNRIECYCENTLFHSPKEIAMKLDCLDYPQ</sequence>
<dbReference type="WBParaSite" id="ACRNAN_scaffold15463.g27749.t1">
    <property type="protein sequence ID" value="ACRNAN_scaffold15463.g27749.t1"/>
    <property type="gene ID" value="ACRNAN_scaffold15463.g27749"/>
</dbReference>
<evidence type="ECO:0000256" key="1">
    <source>
        <dbReference type="SAM" id="MobiDB-lite"/>
    </source>
</evidence>
<dbReference type="AlphaFoldDB" id="A0A914CXW6"/>
<accession>A0A914CXW6</accession>
<proteinExistence type="predicted"/>